<dbReference type="InterPro" id="IPR006115">
    <property type="entry name" value="6PGDH_NADP-bd"/>
</dbReference>
<organism evidence="6 7">
    <name type="scientific">Hyphomonas atlantica</name>
    <dbReference type="NCBI Taxonomy" id="1280948"/>
    <lineage>
        <taxon>Bacteria</taxon>
        <taxon>Pseudomonadati</taxon>
        <taxon>Pseudomonadota</taxon>
        <taxon>Alphaproteobacteria</taxon>
        <taxon>Hyphomonadales</taxon>
        <taxon>Hyphomonadaceae</taxon>
        <taxon>Hyphomonas</taxon>
    </lineage>
</organism>
<dbReference type="Gene3D" id="1.10.1040.10">
    <property type="entry name" value="N-(1-d-carboxylethyl)-l-norvaline Dehydrogenase, domain 2"/>
    <property type="match status" value="1"/>
</dbReference>
<dbReference type="InterPro" id="IPR013328">
    <property type="entry name" value="6PGD_dom2"/>
</dbReference>
<dbReference type="PIRSF" id="PIRSF000103">
    <property type="entry name" value="HIBADH"/>
    <property type="match status" value="1"/>
</dbReference>
<dbReference type="SUPFAM" id="SSF51735">
    <property type="entry name" value="NAD(P)-binding Rossmann-fold domains"/>
    <property type="match status" value="1"/>
</dbReference>
<dbReference type="PANTHER" id="PTHR43060:SF15">
    <property type="entry name" value="3-HYDROXYISOBUTYRATE DEHYDROGENASE-LIKE 1, MITOCHONDRIAL-RELATED"/>
    <property type="match status" value="1"/>
</dbReference>
<evidence type="ECO:0000313" key="6">
    <source>
        <dbReference type="EMBL" id="HBQ48702.1"/>
    </source>
</evidence>
<keyword evidence="2" id="KW-0520">NAD</keyword>
<feature type="domain" description="6-phosphogluconate dehydrogenase NADP-binding" evidence="4">
    <location>
        <begin position="18"/>
        <end position="177"/>
    </location>
</feature>
<dbReference type="InterPro" id="IPR015815">
    <property type="entry name" value="HIBADH-related"/>
</dbReference>
<name>A0A356W6Y4_9PROT</name>
<dbReference type="Gene3D" id="3.40.50.720">
    <property type="entry name" value="NAD(P)-binding Rossmann-like Domain"/>
    <property type="match status" value="1"/>
</dbReference>
<dbReference type="InterPro" id="IPR036291">
    <property type="entry name" value="NAD(P)-bd_dom_sf"/>
</dbReference>
<dbReference type="Pfam" id="PF03446">
    <property type="entry name" value="NAD_binding_2"/>
    <property type="match status" value="1"/>
</dbReference>
<feature type="active site" evidence="3">
    <location>
        <position position="187"/>
    </location>
</feature>
<proteinExistence type="predicted"/>
<reference evidence="6 7" key="1">
    <citation type="journal article" date="2018" name="Nat. Biotechnol.">
        <title>A standardized bacterial taxonomy based on genome phylogeny substantially revises the tree of life.</title>
        <authorList>
            <person name="Parks D.H."/>
            <person name="Chuvochina M."/>
            <person name="Waite D.W."/>
            <person name="Rinke C."/>
            <person name="Skarshewski A."/>
            <person name="Chaumeil P.A."/>
            <person name="Hugenholtz P."/>
        </authorList>
    </citation>
    <scope>NUCLEOTIDE SEQUENCE [LARGE SCALE GENOMIC DNA]</scope>
    <source>
        <strain evidence="6">UBA10378</strain>
    </source>
</reference>
<evidence type="ECO:0000256" key="3">
    <source>
        <dbReference type="PIRSR" id="PIRSR000103-1"/>
    </source>
</evidence>
<dbReference type="Pfam" id="PF14833">
    <property type="entry name" value="NAD_binding_11"/>
    <property type="match status" value="1"/>
</dbReference>
<dbReference type="InterPro" id="IPR029154">
    <property type="entry name" value="HIBADH-like_NADP-bd"/>
</dbReference>
<evidence type="ECO:0000259" key="4">
    <source>
        <dbReference type="Pfam" id="PF03446"/>
    </source>
</evidence>
<comment type="caution">
    <text evidence="6">The sequence shown here is derived from an EMBL/GenBank/DDBJ whole genome shotgun (WGS) entry which is preliminary data.</text>
</comment>
<dbReference type="AlphaFoldDB" id="A0A356W6Y4"/>
<protein>
    <submittedName>
        <fullName evidence="6">Dehydrogenase</fullName>
    </submittedName>
</protein>
<gene>
    <name evidence="6" type="ORF">DD728_07425</name>
</gene>
<feature type="domain" description="3-hydroxyisobutyrate dehydrogenase-like NAD-binding" evidence="5">
    <location>
        <begin position="181"/>
        <end position="300"/>
    </location>
</feature>
<evidence type="ECO:0000259" key="5">
    <source>
        <dbReference type="Pfam" id="PF14833"/>
    </source>
</evidence>
<dbReference type="Proteomes" id="UP000263957">
    <property type="component" value="Unassembled WGS sequence"/>
</dbReference>
<sequence length="311" mass="32167">MSNNTGVEEELPVPDKKKVGFIGLGDMGFAMACCLLREGFDVVGFDLRQAQLDALRAKGGTIASSAADIGAQVDVAFVMVMDGAQVESVISGEHGLLNTMSAGSTIIISSTIIPDEIRAIEKSCIAKGVEIIDTPVTGGLIGASAGTLVLMAAAKQTVFDAHKPLLDAVGGTIHHVGEEIGAGQSVKAALQALIGSTLAGLFEALALGAKAGVKGQVIYDVFTSGWVGSPLLRQATEWVMDRKFTGTGSSVHTMNKDLSISLRVSHSVGSPLFVASAAHELFKSGAAKFPEEDNWAVTKVIEGISGATVEW</sequence>
<dbReference type="GO" id="GO:0016491">
    <property type="term" value="F:oxidoreductase activity"/>
    <property type="evidence" value="ECO:0007669"/>
    <property type="project" value="UniProtKB-KW"/>
</dbReference>
<dbReference type="PANTHER" id="PTHR43060">
    <property type="entry name" value="3-HYDROXYISOBUTYRATE DEHYDROGENASE-LIKE 1, MITOCHONDRIAL-RELATED"/>
    <property type="match status" value="1"/>
</dbReference>
<evidence type="ECO:0000313" key="7">
    <source>
        <dbReference type="Proteomes" id="UP000263957"/>
    </source>
</evidence>
<dbReference type="InterPro" id="IPR008927">
    <property type="entry name" value="6-PGluconate_DH-like_C_sf"/>
</dbReference>
<dbReference type="GO" id="GO:0050661">
    <property type="term" value="F:NADP binding"/>
    <property type="evidence" value="ECO:0007669"/>
    <property type="project" value="InterPro"/>
</dbReference>
<accession>A0A356W6Y4</accession>
<dbReference type="SUPFAM" id="SSF48179">
    <property type="entry name" value="6-phosphogluconate dehydrogenase C-terminal domain-like"/>
    <property type="match status" value="1"/>
</dbReference>
<keyword evidence="1" id="KW-0560">Oxidoreductase</keyword>
<dbReference type="EMBL" id="DOGS01000149">
    <property type="protein sequence ID" value="HBQ48702.1"/>
    <property type="molecule type" value="Genomic_DNA"/>
</dbReference>
<evidence type="ECO:0000256" key="1">
    <source>
        <dbReference type="ARBA" id="ARBA00023002"/>
    </source>
</evidence>
<dbReference type="GO" id="GO:0051287">
    <property type="term" value="F:NAD binding"/>
    <property type="evidence" value="ECO:0007669"/>
    <property type="project" value="InterPro"/>
</dbReference>
<evidence type="ECO:0000256" key="2">
    <source>
        <dbReference type="ARBA" id="ARBA00023027"/>
    </source>
</evidence>